<dbReference type="AlphaFoldDB" id="A0AAD7UN10"/>
<keyword evidence="6" id="KW-1185">Reference proteome</keyword>
<comment type="caution">
    <text evidence="5">The sequence shown here is derived from an EMBL/GenBank/DDBJ whole genome shotgun (WGS) entry which is preliminary data.</text>
</comment>
<dbReference type="Proteomes" id="UP001230188">
    <property type="component" value="Unassembled WGS sequence"/>
</dbReference>
<protein>
    <recommendedName>
        <fullName evidence="7">Ankyrin repeat domain-containing protein</fullName>
    </recommendedName>
</protein>
<dbReference type="PANTHER" id="PTHR24171">
    <property type="entry name" value="ANKYRIN REPEAT DOMAIN-CONTAINING PROTEIN 39-RELATED"/>
    <property type="match status" value="1"/>
</dbReference>
<keyword evidence="1" id="KW-0677">Repeat</keyword>
<accession>A0AAD7UN10</accession>
<dbReference type="Pfam" id="PF12796">
    <property type="entry name" value="Ank_2"/>
    <property type="match status" value="1"/>
</dbReference>
<dbReference type="SMART" id="SM00248">
    <property type="entry name" value="ANK"/>
    <property type="match status" value="3"/>
</dbReference>
<evidence type="ECO:0000313" key="6">
    <source>
        <dbReference type="Proteomes" id="UP001230188"/>
    </source>
</evidence>
<evidence type="ECO:0000256" key="4">
    <source>
        <dbReference type="SAM" id="Coils"/>
    </source>
</evidence>
<proteinExistence type="predicted"/>
<feature type="repeat" description="ANK" evidence="3">
    <location>
        <begin position="193"/>
        <end position="226"/>
    </location>
</feature>
<dbReference type="SUPFAM" id="SSF48403">
    <property type="entry name" value="Ankyrin repeat"/>
    <property type="match status" value="1"/>
</dbReference>
<feature type="coiled-coil region" evidence="4">
    <location>
        <begin position="57"/>
        <end position="84"/>
    </location>
</feature>
<feature type="coiled-coil region" evidence="4">
    <location>
        <begin position="133"/>
        <end position="160"/>
    </location>
</feature>
<evidence type="ECO:0000256" key="2">
    <source>
        <dbReference type="ARBA" id="ARBA00023043"/>
    </source>
</evidence>
<dbReference type="EMBL" id="JAQMWT010000029">
    <property type="protein sequence ID" value="KAJ8613363.1"/>
    <property type="molecule type" value="Genomic_DNA"/>
</dbReference>
<reference evidence="5" key="1">
    <citation type="submission" date="2023-01" db="EMBL/GenBank/DDBJ databases">
        <title>Metagenome sequencing of chrysophaentin producing Chrysophaeum taylorii.</title>
        <authorList>
            <person name="Davison J."/>
            <person name="Bewley C."/>
        </authorList>
    </citation>
    <scope>NUCLEOTIDE SEQUENCE</scope>
    <source>
        <strain evidence="5">NIES-1699</strain>
    </source>
</reference>
<dbReference type="InterPro" id="IPR036770">
    <property type="entry name" value="Ankyrin_rpt-contain_sf"/>
</dbReference>
<keyword evidence="2 3" id="KW-0040">ANK repeat</keyword>
<evidence type="ECO:0000256" key="1">
    <source>
        <dbReference type="ARBA" id="ARBA00022737"/>
    </source>
</evidence>
<dbReference type="Gene3D" id="1.25.40.20">
    <property type="entry name" value="Ankyrin repeat-containing domain"/>
    <property type="match status" value="1"/>
</dbReference>
<evidence type="ECO:0000256" key="3">
    <source>
        <dbReference type="PROSITE-ProRule" id="PRU00023"/>
    </source>
</evidence>
<sequence>MEACDDVIARCLAKGKVPPMLEAASTAVVRAIGDKKRTESTAARETLRKLLAREYARHAYRKQVEALESRLVEWRRRMPRSKAEDVARAASVINEQVLAKFSWLPSLRSKAQFFEDADFELEEKERLRVEAAVVTLTAALRDIQDELSELKALVRADKTQLAESLVRAAKNGHRAALGLALDLGAHPDAPSELGATALTWAVQRGDVDIVTTLLVDARANANAPGYRGYVPLLYALLYRKTECAGVLKERGANITLAETQLRAALQRDEPRAGYYAGIVGGPR</sequence>
<dbReference type="InterPro" id="IPR002110">
    <property type="entry name" value="Ankyrin_rpt"/>
</dbReference>
<organism evidence="5 6">
    <name type="scientific">Chrysophaeum taylorii</name>
    <dbReference type="NCBI Taxonomy" id="2483200"/>
    <lineage>
        <taxon>Eukaryota</taxon>
        <taxon>Sar</taxon>
        <taxon>Stramenopiles</taxon>
        <taxon>Ochrophyta</taxon>
        <taxon>Pelagophyceae</taxon>
        <taxon>Pelagomonadales</taxon>
        <taxon>Pelagomonadaceae</taxon>
        <taxon>Chrysophaeum</taxon>
    </lineage>
</organism>
<dbReference type="PROSITE" id="PS50088">
    <property type="entry name" value="ANK_REPEAT"/>
    <property type="match status" value="1"/>
</dbReference>
<evidence type="ECO:0000313" key="5">
    <source>
        <dbReference type="EMBL" id="KAJ8613363.1"/>
    </source>
</evidence>
<evidence type="ECO:0008006" key="7">
    <source>
        <dbReference type="Google" id="ProtNLM"/>
    </source>
</evidence>
<name>A0AAD7UN10_9STRA</name>
<gene>
    <name evidence="5" type="ORF">CTAYLR_002270</name>
</gene>
<keyword evidence="4" id="KW-0175">Coiled coil</keyword>